<keyword evidence="2" id="KW-1185">Reference proteome</keyword>
<evidence type="ECO:0000313" key="1">
    <source>
        <dbReference type="EMBL" id="KRY56718.1"/>
    </source>
</evidence>
<protein>
    <submittedName>
        <fullName evidence="1">Uncharacterized protein</fullName>
    </submittedName>
</protein>
<dbReference type="Proteomes" id="UP000054653">
    <property type="component" value="Unassembled WGS sequence"/>
</dbReference>
<organism evidence="1 2">
    <name type="scientific">Trichinella britovi</name>
    <name type="common">Parasitic roundworm</name>
    <dbReference type="NCBI Taxonomy" id="45882"/>
    <lineage>
        <taxon>Eukaryota</taxon>
        <taxon>Metazoa</taxon>
        <taxon>Ecdysozoa</taxon>
        <taxon>Nematoda</taxon>
        <taxon>Enoplea</taxon>
        <taxon>Dorylaimia</taxon>
        <taxon>Trichinellida</taxon>
        <taxon>Trichinellidae</taxon>
        <taxon>Trichinella</taxon>
    </lineage>
</organism>
<reference evidence="1 2" key="1">
    <citation type="submission" date="2015-01" db="EMBL/GenBank/DDBJ databases">
        <title>Evolution of Trichinella species and genotypes.</title>
        <authorList>
            <person name="Korhonen P.K."/>
            <person name="Edoardo P."/>
            <person name="Giuseppe L.R."/>
            <person name="Gasser R.B."/>
        </authorList>
    </citation>
    <scope>NUCLEOTIDE SEQUENCE [LARGE SCALE GENOMIC DNA]</scope>
    <source>
        <strain evidence="1">ISS120</strain>
    </source>
</reference>
<proteinExistence type="predicted"/>
<accession>A0A0V1D5F1</accession>
<dbReference type="EMBL" id="JYDI01000040">
    <property type="protein sequence ID" value="KRY56718.1"/>
    <property type="molecule type" value="Genomic_DNA"/>
</dbReference>
<comment type="caution">
    <text evidence="1">The sequence shown here is derived from an EMBL/GenBank/DDBJ whole genome shotgun (WGS) entry which is preliminary data.</text>
</comment>
<sequence>MRCSASLMQAEWLNHAIQAGNTGGNKWMAMLRRVSVLNTEYLRSGMSNFLVSRPLMSSVIWKSTYDRVYANSKTME</sequence>
<dbReference type="AlphaFoldDB" id="A0A0V1D5F1"/>
<name>A0A0V1D5F1_TRIBR</name>
<evidence type="ECO:0000313" key="2">
    <source>
        <dbReference type="Proteomes" id="UP000054653"/>
    </source>
</evidence>
<gene>
    <name evidence="1" type="ORF">T03_15642</name>
</gene>